<dbReference type="InterPro" id="IPR057155">
    <property type="entry name" value="DUF7833"/>
</dbReference>
<name>A0A069D6A5_9BACE</name>
<accession>A0A069D6A5</accession>
<evidence type="ECO:0000313" key="2">
    <source>
        <dbReference type="EMBL" id="GAK37937.1"/>
    </source>
</evidence>
<proteinExistence type="predicted"/>
<sequence>MTYIDYMNQFWKMNMSVEFSSNEAFLYFYLLNECNIRGWQNPFEHPNKTIVLATGMAEKTVIEVRNRLQQKGLIEFVSGKRNVKSPTYYLLDVSRKGSNMVSKTGSNLVSKEVSSYKNKEIRDKTLSPTRTRESHAVGDLFPDSDVFEKSLEECFDELKANQPWKETVCMNIRIRDKTFMPADFDQYLKSFFQKLANEGETRKAPKDAMSHFSRWLDIKLKSKKDGKQQEKWIDTADRKPVRVRSVDL</sequence>
<protein>
    <submittedName>
        <fullName evidence="2">DnaD domain protein</fullName>
    </submittedName>
</protein>
<dbReference type="Proteomes" id="UP000027601">
    <property type="component" value="Unassembled WGS sequence"/>
</dbReference>
<dbReference type="eggNOG" id="COG3935">
    <property type="taxonomic scope" value="Bacteria"/>
</dbReference>
<dbReference type="Pfam" id="PF25200">
    <property type="entry name" value="DUF7833"/>
    <property type="match status" value="1"/>
</dbReference>
<feature type="domain" description="DUF7833" evidence="1">
    <location>
        <begin position="156"/>
        <end position="217"/>
    </location>
</feature>
<dbReference type="AlphaFoldDB" id="A0A069D6A5"/>
<comment type="caution">
    <text evidence="2">The sequence shown here is derived from an EMBL/GenBank/DDBJ whole genome shotgun (WGS) entry which is preliminary data.</text>
</comment>
<evidence type="ECO:0000313" key="3">
    <source>
        <dbReference type="Proteomes" id="UP000027601"/>
    </source>
</evidence>
<dbReference type="EMBL" id="BAJS01000033">
    <property type="protein sequence ID" value="GAK37937.1"/>
    <property type="molecule type" value="Genomic_DNA"/>
</dbReference>
<keyword evidence="3" id="KW-1185">Reference proteome</keyword>
<dbReference type="RefSeq" id="WP_193352430.1">
    <property type="nucleotide sequence ID" value="NZ_BAJS01000033.1"/>
</dbReference>
<gene>
    <name evidence="2" type="ORF">JCM15093_3227</name>
</gene>
<organism evidence="2 3">
    <name type="scientific">Bacteroides graminisolvens DSM 19988 = JCM 15093</name>
    <dbReference type="NCBI Taxonomy" id="1121097"/>
    <lineage>
        <taxon>Bacteria</taxon>
        <taxon>Pseudomonadati</taxon>
        <taxon>Bacteroidota</taxon>
        <taxon>Bacteroidia</taxon>
        <taxon>Bacteroidales</taxon>
        <taxon>Bacteroidaceae</taxon>
        <taxon>Bacteroides</taxon>
    </lineage>
</organism>
<reference evidence="2 3" key="1">
    <citation type="journal article" date="2015" name="Microbes Environ.">
        <title>Distribution and evolution of nitrogen fixation genes in the phylum bacteroidetes.</title>
        <authorList>
            <person name="Inoue J."/>
            <person name="Oshima K."/>
            <person name="Suda W."/>
            <person name="Sakamoto M."/>
            <person name="Iino T."/>
            <person name="Noda S."/>
            <person name="Hongoh Y."/>
            <person name="Hattori M."/>
            <person name="Ohkuma M."/>
        </authorList>
    </citation>
    <scope>NUCLEOTIDE SEQUENCE [LARGE SCALE GENOMIC DNA]</scope>
    <source>
        <strain evidence="2 3">JCM 15093</strain>
    </source>
</reference>
<evidence type="ECO:0000259" key="1">
    <source>
        <dbReference type="Pfam" id="PF25200"/>
    </source>
</evidence>
<dbReference type="STRING" id="1121097.GCA_000428125_02376"/>